<dbReference type="GO" id="GO:0004609">
    <property type="term" value="F:phosphatidylserine decarboxylase activity"/>
    <property type="evidence" value="ECO:0007669"/>
    <property type="project" value="UniProtKB-EC"/>
</dbReference>
<evidence type="ECO:0000256" key="9">
    <source>
        <dbReference type="ARBA" id="ARBA00023264"/>
    </source>
</evidence>
<evidence type="ECO:0000256" key="8">
    <source>
        <dbReference type="ARBA" id="ARBA00023239"/>
    </source>
</evidence>
<evidence type="ECO:0000256" key="1">
    <source>
        <dbReference type="ARBA" id="ARBA00001928"/>
    </source>
</evidence>
<comment type="pathway">
    <text evidence="11">Phospholipid metabolism; phosphatidylethanolamine biosynthesis.</text>
</comment>
<evidence type="ECO:0000256" key="2">
    <source>
        <dbReference type="ARBA" id="ARBA00005189"/>
    </source>
</evidence>
<evidence type="ECO:0000256" key="6">
    <source>
        <dbReference type="ARBA" id="ARBA00023098"/>
    </source>
</evidence>
<protein>
    <recommendedName>
        <fullName evidence="3">phosphatidylserine decarboxylase</fullName>
        <ecNumber evidence="3">4.1.1.65</ecNumber>
    </recommendedName>
</protein>
<reference evidence="12" key="1">
    <citation type="journal article" date="2021" name="Genome Biol. Evol.">
        <title>The assembled and annotated genome of the fairy-ring fungus Marasmius oreades.</title>
        <authorList>
            <person name="Hiltunen M."/>
            <person name="Ament-Velasquez S.L."/>
            <person name="Johannesson H."/>
        </authorList>
    </citation>
    <scope>NUCLEOTIDE SEQUENCE</scope>
    <source>
        <strain evidence="12">03SP1</strain>
    </source>
</reference>
<dbReference type="PANTHER" id="PTHR10067:SF17">
    <property type="entry name" value="PHOSPHATIDYLSERINE DECARBOXYLASE PROENZYME 2"/>
    <property type="match status" value="1"/>
</dbReference>
<dbReference type="InterPro" id="IPR033177">
    <property type="entry name" value="PSD-B"/>
</dbReference>
<dbReference type="NCBIfam" id="TIGR00163">
    <property type="entry name" value="PS_decarb"/>
    <property type="match status" value="1"/>
</dbReference>
<dbReference type="RefSeq" id="XP_043009957.1">
    <property type="nucleotide sequence ID" value="XM_043151876.1"/>
</dbReference>
<evidence type="ECO:0000313" key="12">
    <source>
        <dbReference type="EMBL" id="KAG7093487.1"/>
    </source>
</evidence>
<dbReference type="OrthoDB" id="5973539at2759"/>
<dbReference type="GO" id="GO:0046474">
    <property type="term" value="P:glycerophospholipid biosynthetic process"/>
    <property type="evidence" value="ECO:0007669"/>
    <property type="project" value="UniProtKB-ARBA"/>
</dbReference>
<evidence type="ECO:0000256" key="3">
    <source>
        <dbReference type="ARBA" id="ARBA00012243"/>
    </source>
</evidence>
<sequence length="448" mass="49425">MALCPIPGFSWPAPLKRVLQSAYRTDDNHGEVFIFNPSSDNADTGMTVTSLTHEDIQTSNQPLETMITSDSLPDADPAQLIKALERLVENSAKAPQDVGLGVHAHPVTLFKIPWIDKLVPGLEKLAATYHIGNFVVIRKTGKLHFESMPIYARIGMHLVFYGSLQIGILKQKTVGAFLKELSVRQGKIYDSPESVESIPSFISTYGIKLDQLLEPELGKYGSFNEFFHRKLKAGARPVQNAKEPSSICSSADCRLVVYTDIDKAREFWIKGRNFNIHNLLDVPATSAKARQFAGGSIAIFRLAPQDYHRFHCPIDGVVGEIHDVEGQYNTVNPQAINQELDVFTDNIRSVLYLKHTFTGKEVAVVAVGALLVGSIRWTKGTQRGSTACRGEELGYFAYGGSTVIVIFPERCIEFDDDLLKNSKKSLETLVEVGESIGRTPKSAQASSQ</sequence>
<evidence type="ECO:0000256" key="4">
    <source>
        <dbReference type="ARBA" id="ARBA00022516"/>
    </source>
</evidence>
<evidence type="ECO:0000256" key="7">
    <source>
        <dbReference type="ARBA" id="ARBA00023209"/>
    </source>
</evidence>
<name>A0A9P7S1Q4_9AGAR</name>
<keyword evidence="5" id="KW-0210">Decarboxylase</keyword>
<dbReference type="GeneID" id="66076238"/>
<organism evidence="12 13">
    <name type="scientific">Marasmius oreades</name>
    <name type="common">fairy-ring Marasmius</name>
    <dbReference type="NCBI Taxonomy" id="181124"/>
    <lineage>
        <taxon>Eukaryota</taxon>
        <taxon>Fungi</taxon>
        <taxon>Dikarya</taxon>
        <taxon>Basidiomycota</taxon>
        <taxon>Agaricomycotina</taxon>
        <taxon>Agaricomycetes</taxon>
        <taxon>Agaricomycetidae</taxon>
        <taxon>Agaricales</taxon>
        <taxon>Marasmiineae</taxon>
        <taxon>Marasmiaceae</taxon>
        <taxon>Marasmius</taxon>
    </lineage>
</organism>
<comment type="cofactor">
    <cofactor evidence="1">
        <name>pyruvate</name>
        <dbReference type="ChEBI" id="CHEBI:15361"/>
    </cofactor>
</comment>
<dbReference type="InterPro" id="IPR003817">
    <property type="entry name" value="PS_Dcarbxylase"/>
</dbReference>
<keyword evidence="10" id="KW-0670">Pyruvate</keyword>
<dbReference type="KEGG" id="more:E1B28_007162"/>
<dbReference type="Proteomes" id="UP001049176">
    <property type="component" value="Chromosome 4"/>
</dbReference>
<keyword evidence="13" id="KW-1185">Reference proteome</keyword>
<dbReference type="AlphaFoldDB" id="A0A9P7S1Q4"/>
<comment type="caution">
    <text evidence="12">The sequence shown here is derived from an EMBL/GenBank/DDBJ whole genome shotgun (WGS) entry which is preliminary data.</text>
</comment>
<evidence type="ECO:0000256" key="5">
    <source>
        <dbReference type="ARBA" id="ARBA00022793"/>
    </source>
</evidence>
<proteinExistence type="predicted"/>
<accession>A0A9P7S1Q4</accession>
<comment type="pathway">
    <text evidence="2">Lipid metabolism.</text>
</comment>
<dbReference type="PANTHER" id="PTHR10067">
    <property type="entry name" value="PHOSPHATIDYLSERINE DECARBOXYLASE"/>
    <property type="match status" value="1"/>
</dbReference>
<dbReference type="Pfam" id="PF02666">
    <property type="entry name" value="PS_Dcarbxylase"/>
    <property type="match status" value="1"/>
</dbReference>
<keyword evidence="6" id="KW-0443">Lipid metabolism</keyword>
<dbReference type="EMBL" id="CM032184">
    <property type="protein sequence ID" value="KAG7093487.1"/>
    <property type="molecule type" value="Genomic_DNA"/>
</dbReference>
<keyword evidence="4" id="KW-0444">Lipid biosynthesis</keyword>
<keyword evidence="8" id="KW-0456">Lyase</keyword>
<keyword evidence="9" id="KW-1208">Phospholipid metabolism</keyword>
<gene>
    <name evidence="12" type="ORF">E1B28_007162</name>
</gene>
<dbReference type="EC" id="4.1.1.65" evidence="3"/>
<evidence type="ECO:0000256" key="10">
    <source>
        <dbReference type="ARBA" id="ARBA00023317"/>
    </source>
</evidence>
<evidence type="ECO:0000313" key="13">
    <source>
        <dbReference type="Proteomes" id="UP001049176"/>
    </source>
</evidence>
<keyword evidence="7" id="KW-0594">Phospholipid biosynthesis</keyword>
<evidence type="ECO:0000256" key="11">
    <source>
        <dbReference type="ARBA" id="ARBA00024326"/>
    </source>
</evidence>